<name>A0A174NT29_PARDI</name>
<protein>
    <submittedName>
        <fullName evidence="1">Uncharacterized protein</fullName>
    </submittedName>
</protein>
<proteinExistence type="predicted"/>
<sequence length="156" mass="17590">MNVVLDFKGLVSQYLAPHRRQPNRLGWLWGLVDLQQVFDDFASWRRDTRYRLGVCGQRMTLEEFLADKYGEGIRVLSYDDGLWGIGLSGEPAHWLPVGLSGEEGVLAPIPLAGEAGEGFDGFDFLVLVPKGYDTGRIRAEIDRYKLAGKRYKIKSI</sequence>
<dbReference type="EMBL" id="CZBM01000001">
    <property type="protein sequence ID" value="CUP50736.1"/>
    <property type="molecule type" value="Genomic_DNA"/>
</dbReference>
<evidence type="ECO:0000313" key="2">
    <source>
        <dbReference type="Proteomes" id="UP000095332"/>
    </source>
</evidence>
<organism evidence="1 2">
    <name type="scientific">Parabacteroides distasonis</name>
    <dbReference type="NCBI Taxonomy" id="823"/>
    <lineage>
        <taxon>Bacteria</taxon>
        <taxon>Pseudomonadati</taxon>
        <taxon>Bacteroidota</taxon>
        <taxon>Bacteroidia</taxon>
        <taxon>Bacteroidales</taxon>
        <taxon>Tannerellaceae</taxon>
        <taxon>Parabacteroides</taxon>
    </lineage>
</organism>
<dbReference type="Proteomes" id="UP000095332">
    <property type="component" value="Unassembled WGS sequence"/>
</dbReference>
<accession>A0A174NT29</accession>
<reference evidence="1 2" key="1">
    <citation type="submission" date="2015-09" db="EMBL/GenBank/DDBJ databases">
        <authorList>
            <consortium name="Pathogen Informatics"/>
        </authorList>
    </citation>
    <scope>NUCLEOTIDE SEQUENCE [LARGE SCALE GENOMIC DNA]</scope>
    <source>
        <strain evidence="1 2">2789STDY5834948</strain>
    </source>
</reference>
<gene>
    <name evidence="1" type="ORF">ERS852560_00143</name>
</gene>
<evidence type="ECO:0000313" key="1">
    <source>
        <dbReference type="EMBL" id="CUP50736.1"/>
    </source>
</evidence>
<dbReference type="AlphaFoldDB" id="A0A174NT29"/>